<protein>
    <submittedName>
        <fullName evidence="1">Uncharacterized protein</fullName>
    </submittedName>
</protein>
<dbReference type="RefSeq" id="WP_115558056.1">
    <property type="nucleotide sequence ID" value="NZ_CP031376.1"/>
</dbReference>
<dbReference type="Proteomes" id="UP000254792">
    <property type="component" value="Chromosome"/>
</dbReference>
<accession>A0A345Z3G7</accession>
<proteinExistence type="predicted"/>
<evidence type="ECO:0000313" key="2">
    <source>
        <dbReference type="Proteomes" id="UP000254792"/>
    </source>
</evidence>
<sequence>MLINKIIAKNFITPDTKELKFNKNGELLNAKVKKSKTDVVSQLLEIVNGAWYSYTISFEKFYPKFASLSKNMDLEIDCLISLDDIEIEQFNNQLKSDGLKPINSTEFMFQIKVYWPYVFPVVKLKPLTFKKEKTLVLGNHYAKFIKPNLTKKEILAGAGINAVAQFRKAYFNLKKEPVSSILKDQHLEYLKLIRATFIYDNKFIGKLARLVYNIDDGDILNYADNQDFYLENKNIKNWLNSFQLFVDYPEFKMNFFEMVYDYFLSDLQWLYSTRTINNGYEIQKLLLENNAAVAVDFPKYAKIFNGAISLKERKYREELIQKKLLIEAVDEVEFDQKSLQLLMNYKFLSHRQDRLIEKQSAFSPRGEGLHINNALANQQIKNDWFAKKNLSEKVGINFRVNETELLFDSKSKNKKKNNLPVIEEEKDFIFDSKFFD</sequence>
<dbReference type="AlphaFoldDB" id="A0A345Z3G7"/>
<reference evidence="1 2" key="1">
    <citation type="submission" date="2018-07" db="EMBL/GenBank/DDBJ databases">
        <title>Complete genome sequence of Spiroplasma alleghenense PLHS-1 (ATCC 51752).</title>
        <authorList>
            <person name="Chou L."/>
            <person name="Lee T.-Y."/>
            <person name="Tsai Y.-M."/>
            <person name="Kuo C.-H."/>
        </authorList>
    </citation>
    <scope>NUCLEOTIDE SEQUENCE [LARGE SCALE GENOMIC DNA]</scope>
    <source>
        <strain evidence="1 2">PLHS-1</strain>
    </source>
</reference>
<organism evidence="1 2">
    <name type="scientific">Spiroplasma alleghenense</name>
    <dbReference type="NCBI Taxonomy" id="216931"/>
    <lineage>
        <taxon>Bacteria</taxon>
        <taxon>Bacillati</taxon>
        <taxon>Mycoplasmatota</taxon>
        <taxon>Mollicutes</taxon>
        <taxon>Entomoplasmatales</taxon>
        <taxon>Spiroplasmataceae</taxon>
        <taxon>Spiroplasma</taxon>
    </lineage>
</organism>
<dbReference type="EMBL" id="CP031376">
    <property type="protein sequence ID" value="AXK51146.1"/>
    <property type="molecule type" value="Genomic_DNA"/>
</dbReference>
<dbReference type="KEGG" id="salx:SALLE_v1c04720"/>
<dbReference type="OrthoDB" id="388193at2"/>
<gene>
    <name evidence="1" type="ORF">SALLE_v1c04720</name>
</gene>
<evidence type="ECO:0000313" key="1">
    <source>
        <dbReference type="EMBL" id="AXK51146.1"/>
    </source>
</evidence>
<name>A0A345Z3G7_9MOLU</name>
<keyword evidence="2" id="KW-1185">Reference proteome</keyword>